<reference evidence="2" key="2">
    <citation type="submission" date="2020-09" db="EMBL/GenBank/DDBJ databases">
        <authorList>
            <person name="Sun Q."/>
            <person name="Zhou Y."/>
        </authorList>
    </citation>
    <scope>NUCLEOTIDE SEQUENCE</scope>
    <source>
        <strain evidence="2">CGMCC 1.3617</strain>
    </source>
</reference>
<dbReference type="SMART" id="SM00867">
    <property type="entry name" value="YceI"/>
    <property type="match status" value="1"/>
</dbReference>
<feature type="domain" description="Lipid/polyisoprenoid-binding YceI-like" evidence="1">
    <location>
        <begin position="31"/>
        <end position="195"/>
    </location>
</feature>
<dbReference type="RefSeq" id="WP_188969422.1">
    <property type="nucleotide sequence ID" value="NZ_BMKW01000009.1"/>
</dbReference>
<evidence type="ECO:0000313" key="2">
    <source>
        <dbReference type="EMBL" id="GGJ26378.1"/>
    </source>
</evidence>
<dbReference type="SUPFAM" id="SSF101874">
    <property type="entry name" value="YceI-like"/>
    <property type="match status" value="1"/>
</dbReference>
<dbReference type="Pfam" id="PF04264">
    <property type="entry name" value="YceI"/>
    <property type="match status" value="1"/>
</dbReference>
<organism evidence="2 3">
    <name type="scientific">Neoroseomonas lacus</name>
    <dbReference type="NCBI Taxonomy" id="287609"/>
    <lineage>
        <taxon>Bacteria</taxon>
        <taxon>Pseudomonadati</taxon>
        <taxon>Pseudomonadota</taxon>
        <taxon>Alphaproteobacteria</taxon>
        <taxon>Acetobacterales</taxon>
        <taxon>Acetobacteraceae</taxon>
        <taxon>Neoroseomonas</taxon>
    </lineage>
</organism>
<dbReference type="Gene3D" id="2.40.128.110">
    <property type="entry name" value="Lipid/polyisoprenoid-binding, YceI-like"/>
    <property type="match status" value="1"/>
</dbReference>
<dbReference type="PANTHER" id="PTHR34406:SF1">
    <property type="entry name" value="PROTEIN YCEI"/>
    <property type="match status" value="1"/>
</dbReference>
<dbReference type="Proteomes" id="UP000661507">
    <property type="component" value="Unassembled WGS sequence"/>
</dbReference>
<protein>
    <recommendedName>
        <fullName evidence="1">Lipid/polyisoprenoid-binding YceI-like domain-containing protein</fullName>
    </recommendedName>
</protein>
<gene>
    <name evidence="2" type="ORF">GCM10011320_37310</name>
</gene>
<dbReference type="InterPro" id="IPR036761">
    <property type="entry name" value="TTHA0802/YceI-like_sf"/>
</dbReference>
<comment type="caution">
    <text evidence="2">The sequence shown here is derived from an EMBL/GenBank/DDBJ whole genome shotgun (WGS) entry which is preliminary data.</text>
</comment>
<sequence length="196" mass="20886">MAHPLLIGRRILAGGLAAMVVRPSRAATRSRYVFDGTRGQLEFTARHLGILSSTGRFENFAAELLIDPDQPLTTAVTVTVHTAAIALAYPGAVDLLRSPAFFDVEHFPEARFTGAATGRGSLAGFSLAGELTIRGITRPFAMDARLVDRRRDATLGADVAAFAATGEMKRSEYGMTAESAAISDTIRLTVHVSLIV</sequence>
<dbReference type="AlphaFoldDB" id="A0A917KRV2"/>
<keyword evidence="3" id="KW-1185">Reference proteome</keyword>
<evidence type="ECO:0000259" key="1">
    <source>
        <dbReference type="SMART" id="SM00867"/>
    </source>
</evidence>
<reference evidence="2" key="1">
    <citation type="journal article" date="2014" name="Int. J. Syst. Evol. Microbiol.">
        <title>Complete genome sequence of Corynebacterium casei LMG S-19264T (=DSM 44701T), isolated from a smear-ripened cheese.</title>
        <authorList>
            <consortium name="US DOE Joint Genome Institute (JGI-PGF)"/>
            <person name="Walter F."/>
            <person name="Albersmeier A."/>
            <person name="Kalinowski J."/>
            <person name="Ruckert C."/>
        </authorList>
    </citation>
    <scope>NUCLEOTIDE SEQUENCE</scope>
    <source>
        <strain evidence="2">CGMCC 1.3617</strain>
    </source>
</reference>
<proteinExistence type="predicted"/>
<dbReference type="EMBL" id="BMKW01000009">
    <property type="protein sequence ID" value="GGJ26378.1"/>
    <property type="molecule type" value="Genomic_DNA"/>
</dbReference>
<evidence type="ECO:0000313" key="3">
    <source>
        <dbReference type="Proteomes" id="UP000661507"/>
    </source>
</evidence>
<dbReference type="InterPro" id="IPR007372">
    <property type="entry name" value="Lipid/polyisoprenoid-bd_YceI"/>
</dbReference>
<accession>A0A917KRV2</accession>
<name>A0A917KRV2_9PROT</name>
<dbReference type="PANTHER" id="PTHR34406">
    <property type="entry name" value="PROTEIN YCEI"/>
    <property type="match status" value="1"/>
</dbReference>